<dbReference type="EMBL" id="SSMQ01000074">
    <property type="protein sequence ID" value="TKC98096.1"/>
    <property type="molecule type" value="Genomic_DNA"/>
</dbReference>
<dbReference type="RefSeq" id="WP_136934856.1">
    <property type="nucleotide sequence ID" value="NZ_SSMQ01000074.1"/>
</dbReference>
<protein>
    <submittedName>
        <fullName evidence="3">Uncharacterized protein</fullName>
    </submittedName>
</protein>
<feature type="region of interest" description="Disordered" evidence="1">
    <location>
        <begin position="102"/>
        <end position="139"/>
    </location>
</feature>
<evidence type="ECO:0000256" key="2">
    <source>
        <dbReference type="SAM" id="Phobius"/>
    </source>
</evidence>
<sequence length="229" mass="25035">MEYRDNLDAAQMRIETLEAKLAERAASLRVREAELAEQITENTRLRQTAAGKPPQSRGVWITLLVFTHVAVAGLGGLIFLGAFGRSPSYVNCPECPPPPPALALADDPAAHPPTPSVEGKATDGESEESAITQSNDRMRPEVRACHVEERKKQPDAKGFLSVVFEVEPEGKVGRVSLSPMSVGLKPWWSADFERCVAKAYRSLAFRPFDGAKTTAKHTYFLSTNDPLGF</sequence>
<keyword evidence="2" id="KW-0472">Membrane</keyword>
<reference evidence="3 4" key="1">
    <citation type="submission" date="2019-04" db="EMBL/GenBank/DDBJ databases">
        <authorList>
            <person name="Li Y."/>
            <person name="Wang J."/>
        </authorList>
    </citation>
    <scope>NUCLEOTIDE SEQUENCE [LARGE SCALE GENOMIC DNA]</scope>
    <source>
        <strain evidence="3 4">DSM 14668</strain>
    </source>
</reference>
<dbReference type="Proteomes" id="UP000309215">
    <property type="component" value="Unassembled WGS sequence"/>
</dbReference>
<evidence type="ECO:0000313" key="4">
    <source>
        <dbReference type="Proteomes" id="UP000309215"/>
    </source>
</evidence>
<evidence type="ECO:0000313" key="3">
    <source>
        <dbReference type="EMBL" id="TKC98096.1"/>
    </source>
</evidence>
<feature type="transmembrane region" description="Helical" evidence="2">
    <location>
        <begin position="59"/>
        <end position="83"/>
    </location>
</feature>
<name>A0A4U1IUJ1_9BACT</name>
<gene>
    <name evidence="3" type="ORF">E8A74_42450</name>
</gene>
<keyword evidence="2" id="KW-0812">Transmembrane</keyword>
<organism evidence="3 4">
    <name type="scientific">Polyangium fumosum</name>
    <dbReference type="NCBI Taxonomy" id="889272"/>
    <lineage>
        <taxon>Bacteria</taxon>
        <taxon>Pseudomonadati</taxon>
        <taxon>Myxococcota</taxon>
        <taxon>Polyangia</taxon>
        <taxon>Polyangiales</taxon>
        <taxon>Polyangiaceae</taxon>
        <taxon>Polyangium</taxon>
    </lineage>
</organism>
<dbReference type="AlphaFoldDB" id="A0A4U1IUJ1"/>
<keyword evidence="2" id="KW-1133">Transmembrane helix</keyword>
<proteinExistence type="predicted"/>
<evidence type="ECO:0000256" key="1">
    <source>
        <dbReference type="SAM" id="MobiDB-lite"/>
    </source>
</evidence>
<comment type="caution">
    <text evidence="3">The sequence shown here is derived from an EMBL/GenBank/DDBJ whole genome shotgun (WGS) entry which is preliminary data.</text>
</comment>
<keyword evidence="4" id="KW-1185">Reference proteome</keyword>
<accession>A0A4U1IUJ1</accession>
<dbReference type="OrthoDB" id="5518422at2"/>